<proteinExistence type="predicted"/>
<dbReference type="Proteomes" id="UP001501035">
    <property type="component" value="Unassembled WGS sequence"/>
</dbReference>
<reference evidence="2" key="1">
    <citation type="journal article" date="2019" name="Int. J. Syst. Evol. Microbiol.">
        <title>The Global Catalogue of Microorganisms (GCM) 10K type strain sequencing project: providing services to taxonomists for standard genome sequencing and annotation.</title>
        <authorList>
            <consortium name="The Broad Institute Genomics Platform"/>
            <consortium name="The Broad Institute Genome Sequencing Center for Infectious Disease"/>
            <person name="Wu L."/>
            <person name="Ma J."/>
        </authorList>
    </citation>
    <scope>NUCLEOTIDE SEQUENCE [LARGE SCALE GENOMIC DNA]</scope>
    <source>
        <strain evidence="2">JCM 14234</strain>
    </source>
</reference>
<gene>
    <name evidence="1" type="ORF">GCM10010528_11260</name>
</gene>
<dbReference type="RefSeq" id="WP_290712912.1">
    <property type="nucleotide sequence ID" value="NZ_BAAAVS010000019.1"/>
</dbReference>
<dbReference type="EMBL" id="BAAAVS010000019">
    <property type="protein sequence ID" value="GAA3031783.1"/>
    <property type="molecule type" value="Genomic_DNA"/>
</dbReference>
<keyword evidence="2" id="KW-1185">Reference proteome</keyword>
<evidence type="ECO:0000313" key="2">
    <source>
        <dbReference type="Proteomes" id="UP001501035"/>
    </source>
</evidence>
<evidence type="ECO:0000313" key="1">
    <source>
        <dbReference type="EMBL" id="GAA3031783.1"/>
    </source>
</evidence>
<accession>A0ABP6L3K1</accession>
<sequence>MAHSPDPVAALQRWAESGALWRVLSRDGDMLVIGLFRCDGGEEVDRVSSSTPSLRRFVGDRASSED</sequence>
<name>A0ABP6L3K1_9ACTN</name>
<organism evidence="1 2">
    <name type="scientific">Gordonia defluvii</name>
    <dbReference type="NCBI Taxonomy" id="283718"/>
    <lineage>
        <taxon>Bacteria</taxon>
        <taxon>Bacillati</taxon>
        <taxon>Actinomycetota</taxon>
        <taxon>Actinomycetes</taxon>
        <taxon>Mycobacteriales</taxon>
        <taxon>Gordoniaceae</taxon>
        <taxon>Gordonia</taxon>
    </lineage>
</organism>
<protein>
    <submittedName>
        <fullName evidence="1">Uncharacterized protein</fullName>
    </submittedName>
</protein>
<comment type="caution">
    <text evidence="1">The sequence shown here is derived from an EMBL/GenBank/DDBJ whole genome shotgun (WGS) entry which is preliminary data.</text>
</comment>